<comment type="similarity">
    <text evidence="1">Belongs to the protein kinase superfamily. CAMK Ser/Thr protein kinase family. NIM1 subfamily.</text>
</comment>
<dbReference type="PROSITE" id="PS50011">
    <property type="entry name" value="PROTEIN_KINASE_DOM"/>
    <property type="match status" value="1"/>
</dbReference>
<dbReference type="SUPFAM" id="SSF56112">
    <property type="entry name" value="Protein kinase-like (PK-like)"/>
    <property type="match status" value="1"/>
</dbReference>
<dbReference type="InterPro" id="IPR000719">
    <property type="entry name" value="Prot_kinase_dom"/>
</dbReference>
<feature type="compositionally biased region" description="Low complexity" evidence="11">
    <location>
        <begin position="1306"/>
        <end position="1315"/>
    </location>
</feature>
<dbReference type="InterPro" id="IPR011009">
    <property type="entry name" value="Kinase-like_dom_sf"/>
</dbReference>
<feature type="binding site" evidence="10">
    <location>
        <position position="139"/>
    </location>
    <ligand>
        <name>ATP</name>
        <dbReference type="ChEBI" id="CHEBI:30616"/>
    </ligand>
</feature>
<dbReference type="Pfam" id="PF00069">
    <property type="entry name" value="Pkinase"/>
    <property type="match status" value="1"/>
</dbReference>
<feature type="compositionally biased region" description="Low complexity" evidence="11">
    <location>
        <begin position="685"/>
        <end position="698"/>
    </location>
</feature>
<feature type="region of interest" description="Disordered" evidence="11">
    <location>
        <begin position="829"/>
        <end position="883"/>
    </location>
</feature>
<evidence type="ECO:0000256" key="7">
    <source>
        <dbReference type="ARBA" id="ARBA00022840"/>
    </source>
</evidence>
<comment type="caution">
    <text evidence="14">The sequence shown here is derived from an EMBL/GenBank/DDBJ whole genome shotgun (WGS) entry which is preliminary data.</text>
</comment>
<feature type="region of interest" description="Disordered" evidence="11">
    <location>
        <begin position="1040"/>
        <end position="1083"/>
    </location>
</feature>
<feature type="region of interest" description="Disordered" evidence="11">
    <location>
        <begin position="1207"/>
        <end position="1315"/>
    </location>
</feature>
<evidence type="ECO:0000256" key="5">
    <source>
        <dbReference type="ARBA" id="ARBA00022741"/>
    </source>
</evidence>
<dbReference type="InterPro" id="IPR008271">
    <property type="entry name" value="Ser/Thr_kinase_AS"/>
</dbReference>
<dbReference type="OrthoDB" id="193931at2759"/>
<feature type="compositionally biased region" description="Polar residues" evidence="11">
    <location>
        <begin position="1209"/>
        <end position="1237"/>
    </location>
</feature>
<feature type="region of interest" description="Disordered" evidence="11">
    <location>
        <begin position="685"/>
        <end position="808"/>
    </location>
</feature>
<dbReference type="PROSITE" id="PS00107">
    <property type="entry name" value="PROTEIN_KINASE_ATP"/>
    <property type="match status" value="1"/>
</dbReference>
<evidence type="ECO:0000256" key="11">
    <source>
        <dbReference type="SAM" id="MobiDB-lite"/>
    </source>
</evidence>
<dbReference type="GO" id="GO:0000226">
    <property type="term" value="P:microtubule cytoskeleton organization"/>
    <property type="evidence" value="ECO:0007669"/>
    <property type="project" value="TreeGrafter"/>
</dbReference>
<feature type="compositionally biased region" description="Low complexity" evidence="11">
    <location>
        <begin position="1368"/>
        <end position="1377"/>
    </location>
</feature>
<organism evidence="14 15">
    <name type="scientific">Macrolepiota fuliginosa MF-IS2</name>
    <dbReference type="NCBI Taxonomy" id="1400762"/>
    <lineage>
        <taxon>Eukaryota</taxon>
        <taxon>Fungi</taxon>
        <taxon>Dikarya</taxon>
        <taxon>Basidiomycota</taxon>
        <taxon>Agaricomycotina</taxon>
        <taxon>Agaricomycetes</taxon>
        <taxon>Agaricomycetidae</taxon>
        <taxon>Agaricales</taxon>
        <taxon>Agaricineae</taxon>
        <taxon>Agaricaceae</taxon>
        <taxon>Macrolepiota</taxon>
    </lineage>
</organism>
<evidence type="ECO:0000256" key="6">
    <source>
        <dbReference type="ARBA" id="ARBA00022777"/>
    </source>
</evidence>
<dbReference type="GO" id="GO:0005524">
    <property type="term" value="F:ATP binding"/>
    <property type="evidence" value="ECO:0007669"/>
    <property type="project" value="UniProtKB-UniRule"/>
</dbReference>
<dbReference type="InterPro" id="IPR017441">
    <property type="entry name" value="Protein_kinase_ATP_BS"/>
</dbReference>
<evidence type="ECO:0000256" key="3">
    <source>
        <dbReference type="ARBA" id="ARBA00022527"/>
    </source>
</evidence>
<feature type="compositionally biased region" description="Basic and acidic residues" evidence="11">
    <location>
        <begin position="1253"/>
        <end position="1269"/>
    </location>
</feature>
<dbReference type="EMBL" id="MU151385">
    <property type="protein sequence ID" value="KAF9444326.1"/>
    <property type="molecule type" value="Genomic_DNA"/>
</dbReference>
<feature type="compositionally biased region" description="Basic and acidic residues" evidence="11">
    <location>
        <begin position="599"/>
        <end position="632"/>
    </location>
</feature>
<keyword evidence="6" id="KW-0418">Kinase</keyword>
<comment type="catalytic activity">
    <reaction evidence="9">
        <text>L-seryl-[protein] + ATP = O-phospho-L-seryl-[protein] + ADP + H(+)</text>
        <dbReference type="Rhea" id="RHEA:17989"/>
        <dbReference type="Rhea" id="RHEA-COMP:9863"/>
        <dbReference type="Rhea" id="RHEA-COMP:11604"/>
        <dbReference type="ChEBI" id="CHEBI:15378"/>
        <dbReference type="ChEBI" id="CHEBI:29999"/>
        <dbReference type="ChEBI" id="CHEBI:30616"/>
        <dbReference type="ChEBI" id="CHEBI:83421"/>
        <dbReference type="ChEBI" id="CHEBI:456216"/>
        <dbReference type="EC" id="2.7.11.1"/>
    </reaction>
</comment>
<feature type="compositionally biased region" description="Low complexity" evidence="11">
    <location>
        <begin position="716"/>
        <end position="739"/>
    </location>
</feature>
<dbReference type="PANTHER" id="PTHR24346">
    <property type="entry name" value="MAP/MICROTUBULE AFFINITY-REGULATING KINASE"/>
    <property type="match status" value="1"/>
</dbReference>
<feature type="region of interest" description="Disordered" evidence="11">
    <location>
        <begin position="486"/>
        <end position="507"/>
    </location>
</feature>
<evidence type="ECO:0000256" key="4">
    <source>
        <dbReference type="ARBA" id="ARBA00022679"/>
    </source>
</evidence>
<dbReference type="Gene3D" id="3.30.310.80">
    <property type="entry name" value="Kinase associated domain 1, KA1"/>
    <property type="match status" value="2"/>
</dbReference>
<evidence type="ECO:0000313" key="14">
    <source>
        <dbReference type="EMBL" id="KAF9444326.1"/>
    </source>
</evidence>
<keyword evidence="5 10" id="KW-0547">Nucleotide-binding</keyword>
<dbReference type="Gene3D" id="1.10.510.10">
    <property type="entry name" value="Transferase(Phosphotransferase) domain 1"/>
    <property type="match status" value="1"/>
</dbReference>
<feature type="region of interest" description="Disordered" evidence="11">
    <location>
        <begin position="594"/>
        <end position="669"/>
    </location>
</feature>
<feature type="region of interest" description="Disordered" evidence="11">
    <location>
        <begin position="522"/>
        <end position="564"/>
    </location>
</feature>
<dbReference type="InterPro" id="IPR001772">
    <property type="entry name" value="KA1_dom"/>
</dbReference>
<feature type="region of interest" description="Disordered" evidence="11">
    <location>
        <begin position="1"/>
        <end position="108"/>
    </location>
</feature>
<reference evidence="14" key="1">
    <citation type="submission" date="2020-11" db="EMBL/GenBank/DDBJ databases">
        <authorList>
            <consortium name="DOE Joint Genome Institute"/>
            <person name="Ahrendt S."/>
            <person name="Riley R."/>
            <person name="Andreopoulos W."/>
            <person name="Labutti K."/>
            <person name="Pangilinan J."/>
            <person name="Ruiz-Duenas F.J."/>
            <person name="Barrasa J.M."/>
            <person name="Sanchez-Garcia M."/>
            <person name="Camarero S."/>
            <person name="Miyauchi S."/>
            <person name="Serrano A."/>
            <person name="Linde D."/>
            <person name="Babiker R."/>
            <person name="Drula E."/>
            <person name="Ayuso-Fernandez I."/>
            <person name="Pacheco R."/>
            <person name="Padilla G."/>
            <person name="Ferreira P."/>
            <person name="Barriuso J."/>
            <person name="Kellner H."/>
            <person name="Castanera R."/>
            <person name="Alfaro M."/>
            <person name="Ramirez L."/>
            <person name="Pisabarro A.G."/>
            <person name="Kuo A."/>
            <person name="Tritt A."/>
            <person name="Lipzen A."/>
            <person name="He G."/>
            <person name="Yan M."/>
            <person name="Ng V."/>
            <person name="Cullen D."/>
            <person name="Martin F."/>
            <person name="Rosso M.-N."/>
            <person name="Henrissat B."/>
            <person name="Hibbett D."/>
            <person name="Martinez A.T."/>
            <person name="Grigoriev I.V."/>
        </authorList>
    </citation>
    <scope>NUCLEOTIDE SEQUENCE</scope>
    <source>
        <strain evidence="14">MF-IS2</strain>
    </source>
</reference>
<feature type="compositionally biased region" description="Basic residues" evidence="11">
    <location>
        <begin position="34"/>
        <end position="50"/>
    </location>
</feature>
<protein>
    <recommendedName>
        <fullName evidence="2">non-specific serine/threonine protein kinase</fullName>
        <ecNumber evidence="2">2.7.11.1</ecNumber>
    </recommendedName>
</protein>
<feature type="compositionally biased region" description="Acidic residues" evidence="11">
    <location>
        <begin position="1114"/>
        <end position="1127"/>
    </location>
</feature>
<keyword evidence="4" id="KW-0808">Transferase</keyword>
<feature type="compositionally biased region" description="Low complexity" evidence="11">
    <location>
        <begin position="1275"/>
        <end position="1293"/>
    </location>
</feature>
<dbReference type="PROSITE" id="PS00108">
    <property type="entry name" value="PROTEIN_KINASE_ST"/>
    <property type="match status" value="1"/>
</dbReference>
<evidence type="ECO:0000256" key="10">
    <source>
        <dbReference type="PROSITE-ProRule" id="PRU10141"/>
    </source>
</evidence>
<dbReference type="PANTHER" id="PTHR24346:SF82">
    <property type="entry name" value="KP78A-RELATED"/>
    <property type="match status" value="1"/>
</dbReference>
<evidence type="ECO:0000256" key="2">
    <source>
        <dbReference type="ARBA" id="ARBA00012513"/>
    </source>
</evidence>
<feature type="compositionally biased region" description="Low complexity" evidence="11">
    <location>
        <begin position="1040"/>
        <end position="1052"/>
    </location>
</feature>
<feature type="compositionally biased region" description="Low complexity" evidence="11">
    <location>
        <begin position="756"/>
        <end position="774"/>
    </location>
</feature>
<comment type="catalytic activity">
    <reaction evidence="8">
        <text>L-threonyl-[protein] + ATP = O-phospho-L-threonyl-[protein] + ADP + H(+)</text>
        <dbReference type="Rhea" id="RHEA:46608"/>
        <dbReference type="Rhea" id="RHEA-COMP:11060"/>
        <dbReference type="Rhea" id="RHEA-COMP:11605"/>
        <dbReference type="ChEBI" id="CHEBI:15378"/>
        <dbReference type="ChEBI" id="CHEBI:30013"/>
        <dbReference type="ChEBI" id="CHEBI:30616"/>
        <dbReference type="ChEBI" id="CHEBI:61977"/>
        <dbReference type="ChEBI" id="CHEBI:456216"/>
        <dbReference type="EC" id="2.7.11.1"/>
    </reaction>
</comment>
<feature type="domain" description="KA1" evidence="13">
    <location>
        <begin position="1400"/>
        <end position="1449"/>
    </location>
</feature>
<gene>
    <name evidence="14" type="ORF">P691DRAFT_763509</name>
</gene>
<dbReference type="EC" id="2.7.11.1" evidence="2"/>
<name>A0A9P5X6M4_9AGAR</name>
<proteinExistence type="inferred from homology"/>
<feature type="compositionally biased region" description="Polar residues" evidence="11">
    <location>
        <begin position="16"/>
        <end position="25"/>
    </location>
</feature>
<feature type="domain" description="Protein kinase" evidence="12">
    <location>
        <begin position="110"/>
        <end position="380"/>
    </location>
</feature>
<accession>A0A9P5X6M4</accession>
<keyword evidence="3" id="KW-0723">Serine/threonine-protein kinase</keyword>
<dbReference type="SUPFAM" id="SSF103243">
    <property type="entry name" value="KA1-like"/>
    <property type="match status" value="1"/>
</dbReference>
<feature type="compositionally biased region" description="Low complexity" evidence="11">
    <location>
        <begin position="864"/>
        <end position="877"/>
    </location>
</feature>
<dbReference type="Pfam" id="PF02149">
    <property type="entry name" value="KA1"/>
    <property type="match status" value="1"/>
</dbReference>
<evidence type="ECO:0000259" key="13">
    <source>
        <dbReference type="PROSITE" id="PS50032"/>
    </source>
</evidence>
<dbReference type="FunFam" id="1.10.510.10:FF:000792">
    <property type="entry name" value="Non-specific serine/threonine protein kinase"/>
    <property type="match status" value="1"/>
</dbReference>
<dbReference type="Proteomes" id="UP000807342">
    <property type="component" value="Unassembled WGS sequence"/>
</dbReference>
<feature type="compositionally biased region" description="Gly residues" evidence="11">
    <location>
        <begin position="798"/>
        <end position="808"/>
    </location>
</feature>
<feature type="region of interest" description="Disordered" evidence="11">
    <location>
        <begin position="1114"/>
        <end position="1149"/>
    </location>
</feature>
<dbReference type="GO" id="GO:0005737">
    <property type="term" value="C:cytoplasm"/>
    <property type="evidence" value="ECO:0007669"/>
    <property type="project" value="TreeGrafter"/>
</dbReference>
<evidence type="ECO:0000256" key="9">
    <source>
        <dbReference type="ARBA" id="ARBA00048679"/>
    </source>
</evidence>
<keyword evidence="15" id="KW-1185">Reference proteome</keyword>
<evidence type="ECO:0000256" key="1">
    <source>
        <dbReference type="ARBA" id="ARBA00010791"/>
    </source>
</evidence>
<feature type="compositionally biased region" description="Basic and acidic residues" evidence="11">
    <location>
        <begin position="851"/>
        <end position="863"/>
    </location>
</feature>
<sequence length="1449" mass="155844">MSYHPSVAQHLPALPEQSQPANNTDPLPPTTTTTHHHPQPRHQPASHRPRPVSMPPQAYNIAAQPTQSTIPATDDSKDASTSTSTHSKRPRDRDTQSSGRSRTNRLLGDYTLSKTLGAGSMGKVKLATHNVSGEKLAVKILPRVYPQPPPANGAMSESAAKQASKDASKEIRTLREAALSMLLYHPYICGMREMIVHQHHYYMVFEYVNGGQMLDYIISHGRLRERVARKFARQIGSAIDYCHQNNVVHRDLKIENILISQTGNIKIIDFGLSNLYDPLNHLSTFCGSLYFAAPELLNARVYTGPEVDVWSFGVVLYVLVCGKVPFDDQSMPALHAKIKRGLVEYPVWLSAECKHLLSRMLVTNPTNRATLHEVLNHPWMLRGHSGPPDAHMVHREPLRPDELDRQVIRGMKGFEFGTEDEIERKLAKILESEAYIRSVQYWERKRGISISSLNGGGAGGSSSAFGRWGGGGGEFSNSSLAISFESSTTKLDSHQQQPPTPSKKNRRFSGFEYYRRKLFSPAASPPASPLSHSPPGSQNTLIGNFGGGVGTDGQKEPADPTRGFHPLLSMYYLAREKMERERVYGPGHFASSQLSVLDTGKERDRGGDRDRDREKDRGREESTGTTTEDVHARHSMQPHYTAPPPSLGTRKEATPSGKPDYSMPLPRLPMPESSHYSAVSYDAAGGAAASPTTPTFGPMPRARDLGSGLPPNAVQGAAPTSTGTSTSTGASSSSGTPTPILVPQPQRRPIDPADPQPQLQQPQQQGTQGQQRMPRAPPPAGAHRRSHSLSQRPTVLGRGWGSVFGHGHGRGGPAMDEFGGVGLGVGEMPRTAGPEVTAFPVPSAVDESAEDREREREEEEARRAQQQQTISQSQSQQQGGGGLVAGSATLVRKFGSLLVGGRGQGQGVSEDGRKSTSSSAYGYSYGTVGSGRRGTSPRPSGDALKDVLEDGDIQVVATPATPVEPTPLIIATNTATGVPNTAPAHVNGTGVGAKASPLSASVSQPIGSVHRRAATILDPQGRAGRIHERRSSTGAALLGLGASSSTGPASAGVPGGTIGRTRRPSTGYSSTSGHGHVHGHGGRPLVERLFAGHGRHAEGGPVDQHHHGLVEQEDGDHEMDHDGDENEHEQGGERGEEGEERGGTDNEKEYKPVYLKGLFSVATTSSKSPYAIKADIRRVLDRMQVQYREMKTGFECIHSPSIDMASVEPATSRSVGSGHYQQGSGAAGDSPSSQTGRGPSIVKKASKLSFGMKKKEKEKERERREEEKVQFQLSQGTDPGSQVQQQQGQQAQGRPSGATGLTATPSSGSSSFFNVSSNQTVIGAPDAQQQHLQPQHQKEGSEQSPPPRSYSPVSNKSKVLPPIPRDFATSGSAGTAGLAPPRSPSPLPSGEVGKEVFETIAKNSLSVRFEINIVKVPWLPLHGIQFRRTSGDGWQYQMMARRVLTELKL</sequence>
<feature type="compositionally biased region" description="Low complexity" evidence="11">
    <location>
        <begin position="915"/>
        <end position="927"/>
    </location>
</feature>
<evidence type="ECO:0000256" key="8">
    <source>
        <dbReference type="ARBA" id="ARBA00047899"/>
    </source>
</evidence>
<feature type="compositionally biased region" description="Polar residues" evidence="11">
    <location>
        <begin position="486"/>
        <end position="497"/>
    </location>
</feature>
<dbReference type="InterPro" id="IPR028375">
    <property type="entry name" value="KA1/Ssp2_C"/>
</dbReference>
<dbReference type="CDD" id="cd14077">
    <property type="entry name" value="STKc_Kin1_2"/>
    <property type="match status" value="1"/>
</dbReference>
<feature type="compositionally biased region" description="Basic and acidic residues" evidence="11">
    <location>
        <begin position="1128"/>
        <end position="1149"/>
    </location>
</feature>
<dbReference type="PROSITE" id="PS50032">
    <property type="entry name" value="KA1"/>
    <property type="match status" value="1"/>
</dbReference>
<feature type="region of interest" description="Disordered" evidence="11">
    <location>
        <begin position="1327"/>
        <end position="1390"/>
    </location>
</feature>
<evidence type="ECO:0000313" key="15">
    <source>
        <dbReference type="Proteomes" id="UP000807342"/>
    </source>
</evidence>
<keyword evidence="7 10" id="KW-0067">ATP-binding</keyword>
<dbReference type="GO" id="GO:0035556">
    <property type="term" value="P:intracellular signal transduction"/>
    <property type="evidence" value="ECO:0007669"/>
    <property type="project" value="TreeGrafter"/>
</dbReference>
<feature type="region of interest" description="Disordered" evidence="11">
    <location>
        <begin position="899"/>
        <end position="942"/>
    </location>
</feature>
<dbReference type="GO" id="GO:0004674">
    <property type="term" value="F:protein serine/threonine kinase activity"/>
    <property type="evidence" value="ECO:0007669"/>
    <property type="project" value="UniProtKB-KW"/>
</dbReference>
<evidence type="ECO:0000259" key="12">
    <source>
        <dbReference type="PROSITE" id="PS50011"/>
    </source>
</evidence>
<feature type="compositionally biased region" description="Low complexity" evidence="11">
    <location>
        <begin position="1065"/>
        <end position="1074"/>
    </location>
</feature>
<dbReference type="SMART" id="SM00220">
    <property type="entry name" value="S_TKc"/>
    <property type="match status" value="1"/>
</dbReference>